<dbReference type="Proteomes" id="UP000064967">
    <property type="component" value="Chromosome"/>
</dbReference>
<evidence type="ECO:0000313" key="2">
    <source>
        <dbReference type="EMBL" id="AKV02408.1"/>
    </source>
</evidence>
<dbReference type="InterPro" id="IPR036390">
    <property type="entry name" value="WH_DNA-bd_sf"/>
</dbReference>
<keyword evidence="1" id="KW-0238">DNA-binding</keyword>
<dbReference type="AlphaFoldDB" id="A0A0K1Q9J9"/>
<dbReference type="GO" id="GO:0003700">
    <property type="term" value="F:DNA-binding transcription factor activity"/>
    <property type="evidence" value="ECO:0007669"/>
    <property type="project" value="TreeGrafter"/>
</dbReference>
<evidence type="ECO:0000256" key="1">
    <source>
        <dbReference type="ARBA" id="ARBA00023125"/>
    </source>
</evidence>
<dbReference type="PROSITE" id="PS51197">
    <property type="entry name" value="HTH_RRF2_2"/>
    <property type="match status" value="1"/>
</dbReference>
<accession>A0A0K1Q9J9</accession>
<evidence type="ECO:0000313" key="3">
    <source>
        <dbReference type="Proteomes" id="UP000064967"/>
    </source>
</evidence>
<dbReference type="GO" id="GO:0005829">
    <property type="term" value="C:cytosol"/>
    <property type="evidence" value="ECO:0007669"/>
    <property type="project" value="TreeGrafter"/>
</dbReference>
<dbReference type="PROSITE" id="PS01332">
    <property type="entry name" value="HTH_RRF2_1"/>
    <property type="match status" value="1"/>
</dbReference>
<dbReference type="Pfam" id="PF02082">
    <property type="entry name" value="Rrf2"/>
    <property type="match status" value="1"/>
</dbReference>
<protein>
    <submittedName>
        <fullName evidence="2">Iron-sulfur cluster regulator IscR</fullName>
    </submittedName>
</protein>
<dbReference type="RefSeq" id="WP_169928279.1">
    <property type="nucleotide sequence ID" value="NZ_CP012333.1"/>
</dbReference>
<dbReference type="InterPro" id="IPR030489">
    <property type="entry name" value="TR_Rrf2-type_CS"/>
</dbReference>
<name>A0A0K1Q9J9_9BACT</name>
<dbReference type="STRING" id="1391654.AKJ09_09071"/>
<organism evidence="2 3">
    <name type="scientific">Labilithrix luteola</name>
    <dbReference type="NCBI Taxonomy" id="1391654"/>
    <lineage>
        <taxon>Bacteria</taxon>
        <taxon>Pseudomonadati</taxon>
        <taxon>Myxococcota</taxon>
        <taxon>Polyangia</taxon>
        <taxon>Polyangiales</taxon>
        <taxon>Labilitrichaceae</taxon>
        <taxon>Labilithrix</taxon>
    </lineage>
</organism>
<dbReference type="NCBIfam" id="TIGR00738">
    <property type="entry name" value="rrf2_super"/>
    <property type="match status" value="1"/>
</dbReference>
<dbReference type="PANTHER" id="PTHR33221">
    <property type="entry name" value="WINGED HELIX-TURN-HELIX TRANSCRIPTIONAL REGULATOR, RRF2 FAMILY"/>
    <property type="match status" value="1"/>
</dbReference>
<dbReference type="SUPFAM" id="SSF46785">
    <property type="entry name" value="Winged helix' DNA-binding domain"/>
    <property type="match status" value="1"/>
</dbReference>
<gene>
    <name evidence="2" type="ORF">AKJ09_09071</name>
</gene>
<dbReference type="KEGG" id="llu:AKJ09_09071"/>
<proteinExistence type="predicted"/>
<reference evidence="2 3" key="1">
    <citation type="submission" date="2015-08" db="EMBL/GenBank/DDBJ databases">
        <authorList>
            <person name="Babu N.S."/>
            <person name="Beckwith C.J."/>
            <person name="Beseler K.G."/>
            <person name="Brison A."/>
            <person name="Carone J.V."/>
            <person name="Caskin T.P."/>
            <person name="Diamond M."/>
            <person name="Durham M.E."/>
            <person name="Foxe J.M."/>
            <person name="Go M."/>
            <person name="Henderson B.A."/>
            <person name="Jones I.B."/>
            <person name="McGettigan J.A."/>
            <person name="Micheletti S.J."/>
            <person name="Nasrallah M.E."/>
            <person name="Ortiz D."/>
            <person name="Piller C.R."/>
            <person name="Privatt S.R."/>
            <person name="Schneider S.L."/>
            <person name="Sharp S."/>
            <person name="Smith T.C."/>
            <person name="Stanton J.D."/>
            <person name="Ullery H.E."/>
            <person name="Wilson R.J."/>
            <person name="Serrano M.G."/>
            <person name="Buck G."/>
            <person name="Lee V."/>
            <person name="Wang Y."/>
            <person name="Carvalho R."/>
            <person name="Voegtly L."/>
            <person name="Shi R."/>
            <person name="Duckworth R."/>
            <person name="Johnson A."/>
            <person name="Loviza R."/>
            <person name="Walstead R."/>
            <person name="Shah Z."/>
            <person name="Kiflezghi M."/>
            <person name="Wade K."/>
            <person name="Ball S.L."/>
            <person name="Bradley K.W."/>
            <person name="Asai D.J."/>
            <person name="Bowman C.A."/>
            <person name="Russell D.A."/>
            <person name="Pope W.H."/>
            <person name="Jacobs-Sera D."/>
            <person name="Hendrix R.W."/>
            <person name="Hatfull G.F."/>
        </authorList>
    </citation>
    <scope>NUCLEOTIDE SEQUENCE [LARGE SCALE GENOMIC DNA]</scope>
    <source>
        <strain evidence="2 3">DSM 27648</strain>
    </source>
</reference>
<dbReference type="PANTHER" id="PTHR33221:SF5">
    <property type="entry name" value="HTH-TYPE TRANSCRIPTIONAL REGULATOR ISCR"/>
    <property type="match status" value="1"/>
</dbReference>
<dbReference type="EMBL" id="CP012333">
    <property type="protein sequence ID" value="AKV02408.1"/>
    <property type="molecule type" value="Genomic_DNA"/>
</dbReference>
<dbReference type="InterPro" id="IPR036388">
    <property type="entry name" value="WH-like_DNA-bd_sf"/>
</dbReference>
<dbReference type="GO" id="GO:0003677">
    <property type="term" value="F:DNA binding"/>
    <property type="evidence" value="ECO:0007669"/>
    <property type="project" value="UniProtKB-KW"/>
</dbReference>
<sequence length="170" mass="19012">MLRLSNRGRYAVRALFDLAFHQQGTRSAVQVRDVAERQRIPLRFLEQIFQDLKRAGLVESKRGPRGGFTLVRPPEEIRLGDVLRAVEGPVAMVEPKRRGASRASSDENVTRAARLREVADAVLADVGRSVERCFDEVTLRDLCMRGEEAGVRRPSATRPNAAAPPARWVI</sequence>
<keyword evidence="3" id="KW-1185">Reference proteome</keyword>
<dbReference type="InterPro" id="IPR000944">
    <property type="entry name" value="Tscrpt_reg_Rrf2"/>
</dbReference>
<dbReference type="Gene3D" id="1.10.10.10">
    <property type="entry name" value="Winged helix-like DNA-binding domain superfamily/Winged helix DNA-binding domain"/>
    <property type="match status" value="1"/>
</dbReference>